<feature type="compositionally biased region" description="Low complexity" evidence="1">
    <location>
        <begin position="1389"/>
        <end position="1406"/>
    </location>
</feature>
<feature type="compositionally biased region" description="Low complexity" evidence="1">
    <location>
        <begin position="1349"/>
        <end position="1365"/>
    </location>
</feature>
<feature type="region of interest" description="Disordered" evidence="1">
    <location>
        <begin position="927"/>
        <end position="966"/>
    </location>
</feature>
<dbReference type="Pfam" id="PF24917">
    <property type="entry name" value="BLTP3A_B"/>
    <property type="match status" value="1"/>
</dbReference>
<feature type="region of interest" description="Disordered" evidence="1">
    <location>
        <begin position="1057"/>
        <end position="1076"/>
    </location>
</feature>
<dbReference type="EMBL" id="GEEE01000577">
    <property type="protein sequence ID" value="JAP62648.1"/>
    <property type="molecule type" value="Transcribed_RNA"/>
</dbReference>
<gene>
    <name evidence="2" type="ORF">TR143618</name>
</gene>
<protein>
    <submittedName>
        <fullName evidence="2">Uncharacterized protein</fullName>
    </submittedName>
</protein>
<feature type="compositionally biased region" description="Polar residues" evidence="1">
    <location>
        <begin position="1066"/>
        <end position="1076"/>
    </location>
</feature>
<dbReference type="PANTHER" id="PTHR22774:SF11">
    <property type="entry name" value="CHOREIN N-TERMINAL DOMAIN-CONTAINING PROTEIN"/>
    <property type="match status" value="1"/>
</dbReference>
<feature type="region of interest" description="Disordered" evidence="1">
    <location>
        <begin position="1349"/>
        <end position="1411"/>
    </location>
</feature>
<evidence type="ECO:0000313" key="2">
    <source>
        <dbReference type="EMBL" id="JAP62648.1"/>
    </source>
</evidence>
<accession>A0A0V0JA59</accession>
<evidence type="ECO:0000256" key="1">
    <source>
        <dbReference type="SAM" id="MobiDB-lite"/>
    </source>
</evidence>
<sequence>MSLIKQQILKPLSRFAKNLNANQIKLSALKGEVDMENIELDEDVFMELLELPAWLQIRSASCTHLSLKIPWTHLKSQPILVTLEFVTAQIEVLEIPRTIPQQSTPSYRNAGGRYGFVDKVIDGLSLKIHELKIDVLAKTFALSVQLSNIVMANKKPNWQPGPLNLSFIGCPDQNAVLFFKEVYWESTRLEANGLTEYANTTPVKMITNGASLRLTFKKSLLDSSVLCGKFSLILESLLWVLTVSQVEAVILFLKSIKECINLSAQKEQNMATEKMQKFLSGSFSGITSLSGMVPKDSPTTDSAAIPRRFTDPRLQELIDRYDIRENSFHLHVNLVETHFCEDPLQAKPISSQIAAFGSVRVTLNKLNFSHYPLHLRNSARDSWPGYRDINLMRSQWLSSLRADCNPESFCQRISFSSSSAAPLLRRACPSATIPALSPGREADSIFENVTVFRLQDITVGCVMLDQQQEQRTSASSVDMPFFSKLGKKAKTVLDPEQESLISNAFIASDLRMHKLPSSTDLISVDLTHYFTFDSPAEGLPLVLFAYVNPMHVKFHTDTLIWLNAFITSLTVNLQSLFGDKEPLSDEVAFPPLFIRAEMLMPRVIFPLIAPMHSKEGEPSGYPWVGPTALVVQFDIATLQSLPHPLPRAMSEELQLLLDRFEQSDRSDQDGEKRTFNAFGYPHVPPAWSRLRRFILGKRGTLTTAVSTATEERIKEILACLHIPSAWAEFLTVCEAARPEGLVDYRTYRQAFVEPIPLTVWAAARWPLRYRPPGAPRQRILWQEDLANKLRCPPSLPEPVSLLINFDSSANPLTVFTYRSTTGDSRAPPVRFILGHSGCACAFRSTRLIRLPDAVDHLAFLFALVHQFLRLRASVALDFADVLSRLSSDDDDDGGGGRIKVFHEWLFTAKCALGRGLRLEVEASPEPRQLLPFEEGQPLAGKLESEEETSSDEGLNQHPKPTDKRPSVLFEAVNFTAADKGSFEDRLVNDEYEELKKTQVMKAVATESVLLPEAHGLGSPMTGSAPDLDKLNAHGHFPISLSRSREMECITIGDMKAASVSGDQRRAPSTASLSSLDESLNGSDDFVPIGFNDLCDDDELLGSVLDGSGGSSFVEGLPLPDEIVTEKPDEIGAEAFTDDQDVSAGETFVGVFPPWHVDRLVVDFRNPTLDVDLSTVELRSWLGISSVEIADVETADKASVPPNVSLDTNDPAFSVSFRAGGESLPGRPTQLLTPYDGWMAMRITMTQDTTLRLSPTAWQVIQHLLRDIGLRGGIEVLRDVITQGPGGGSALLQNPSEILDFSLLLANGNLTFSFDAPSSTTSFAPVRKITVQNGFCASLDSSGAIQIRAGPGSASSISSPTTPVIAKSLPRRPPPPAFYVRENSSPTPPSLSRSSTLSASQNSNSRSLETENAELKKTIEQLSSKLLSLSSELAFYKTSMSPVPPNPPPRKPHF</sequence>
<proteinExistence type="predicted"/>
<reference evidence="2" key="1">
    <citation type="submission" date="2016-01" db="EMBL/GenBank/DDBJ databases">
        <title>Reference transcriptome for the parasite Schistocephalus solidus: insights into the molecular evolution of parasitism.</title>
        <authorList>
            <person name="Hebert F.O."/>
            <person name="Grambauer S."/>
            <person name="Barber I."/>
            <person name="Landry C.R."/>
            <person name="Aubin-Horth N."/>
        </authorList>
    </citation>
    <scope>NUCLEOTIDE SEQUENCE</scope>
</reference>
<organism evidence="2">
    <name type="scientific">Schistocephalus solidus</name>
    <name type="common">Tapeworm</name>
    <dbReference type="NCBI Taxonomy" id="70667"/>
    <lineage>
        <taxon>Eukaryota</taxon>
        <taxon>Metazoa</taxon>
        <taxon>Spiralia</taxon>
        <taxon>Lophotrochozoa</taxon>
        <taxon>Platyhelminthes</taxon>
        <taxon>Cestoda</taxon>
        <taxon>Eucestoda</taxon>
        <taxon>Diphyllobothriidea</taxon>
        <taxon>Diphyllobothriidae</taxon>
        <taxon>Schistocephalus</taxon>
    </lineage>
</organism>
<name>A0A0V0JA59_SCHSO</name>
<dbReference type="PANTHER" id="PTHR22774">
    <property type="entry name" value="CHOREIN N-TERMINAL DOMAIN-CONTAINING PROTEIN"/>
    <property type="match status" value="1"/>
</dbReference>
<dbReference type="InterPro" id="IPR026728">
    <property type="entry name" value="BLTP3A/B"/>
</dbReference>